<evidence type="ECO:0000256" key="5">
    <source>
        <dbReference type="ARBA" id="ARBA00023136"/>
    </source>
</evidence>
<dbReference type="InterPro" id="IPR051836">
    <property type="entry name" value="Kremen_rcpt"/>
</dbReference>
<evidence type="ECO:0000256" key="1">
    <source>
        <dbReference type="ARBA" id="ARBA00004167"/>
    </source>
</evidence>
<sequence length="1202" mass="127357">MDPSVVDSAQFGQLWKVPFNAKEQFYAKPLVYTPLATAIQVVFLASSQNYIRTVNAKTGAVLNARQVATPFLQADIGCTDIPNTIGIIGTPTIDPATDIAYFYAKTYIPDYRIPGPTGMENGVYYFYAVDVNTLQDVPGFPILVDGSVADNDARKYFVGGTILQRPSVLQVGSYVYAAFGGHCDLFNYTGTVVANFAVTSGPVVPLSAGLRTQDGGKGGIWQGGLGLASDGPRLFFVTGNGQGHENTGVAASGHAPCNTLGEAAINLNIVDGGKLKLGDYFQPYDYQNMDGGDQDFGSGGMSLLDPTVFNGTGVSRMALTAGKNGKIYVLNADNLGGYKQGAGGVDLILQTIVTSQAVFGGAGSYPLEGGYIYYTPVGHNTFAYKLGHDSSGVPQFILAGQSNEVSAGRVGVGIPTVTSYKGKAGSGILWMTDPDAGIRAWYAVPGADGFLKTITMPQIGGVVKFQRPAFGDSRLYTTDSNGNLYCLGSPVNLPLNCTAVDFGDVPIGSAKSANVTCTAVINLNSIQGMTVGDARFEVSNSTLPTGPVTRGTVFTFPVRWNLTTAVVQNTPGASYGAVTPGVKTTPLTLYTVNGVGGYATVFPLSLSGNEVSQNAYFSMTPITIDFGGLVLGIPGPAPSNTLSFSISNLGSQDLTISRYAYTASDPINASTVFTDATYSNNTWKLGDGFTSSNLPAVGSILKAGQSNTVDATFNAVNGVGEYLSYFKVFTNGGNKFSILEGSASTAPVANFSISNGEGGWLPQTELIMDFGLVAPGATATRQIRICNVGGSVLTISKSKPPLSQIRATVPGVDLHESQTIAVNDCAYGTVAFSPNPEPPNINDFQVTDSWTLNTDDLNFGVHVVNMVGTVHDRIVGPTYPNGTFRYTYLGCYLDSPRLLPKQPYPAGSNNDNAKCQAACLAGGYPFAGTEYQTECYCGITAPPGYKFYSEDQKKCTYGCANDSTQACGGIGGYISIYYDSSKYTPNNSTYNATPPPAPVTVQAVGNYSYLGCYSEGTGGRALAAKNVAPPSGGGGSVEWCAAGCQGYTYFGVEYSNECYCGNTLGTGAALLPGTTPSATGCSSLCGGNATEYCGGGSNGVLEYVYVCGIFHHGDQYGLVEHRIILQYSFIQPYCVHHHLVHRHLVHYCFTYHHLVHSCIAYCYLVDHYLVHYYFAYHYFVYHHLVRVFLFSFSNPYRPLVEP</sequence>
<dbReference type="OrthoDB" id="5985073at2759"/>
<dbReference type="InterPro" id="IPR002889">
    <property type="entry name" value="WSC_carb-bd"/>
</dbReference>
<dbReference type="PANTHER" id="PTHR24269:SF25">
    <property type="entry name" value="WSC DOMAIN-CONTAINING PROTEIN"/>
    <property type="match status" value="1"/>
</dbReference>
<keyword evidence="4" id="KW-1133">Transmembrane helix</keyword>
<dbReference type="EMBL" id="NAJN01000133">
    <property type="protein sequence ID" value="TKA78656.1"/>
    <property type="molecule type" value="Genomic_DNA"/>
</dbReference>
<evidence type="ECO:0000256" key="4">
    <source>
        <dbReference type="ARBA" id="ARBA00022989"/>
    </source>
</evidence>
<evidence type="ECO:0000256" key="2">
    <source>
        <dbReference type="ARBA" id="ARBA00022692"/>
    </source>
</evidence>
<dbReference type="STRING" id="331657.A0A4U0XQH1"/>
<name>A0A4U0XQH1_9PEZI</name>
<feature type="domain" description="WSC" evidence="7">
    <location>
        <begin position="1006"/>
        <end position="1106"/>
    </location>
</feature>
<dbReference type="InterPro" id="IPR013783">
    <property type="entry name" value="Ig-like_fold"/>
</dbReference>
<evidence type="ECO:0000313" key="9">
    <source>
        <dbReference type="Proteomes" id="UP000308768"/>
    </source>
</evidence>
<proteinExistence type="predicted"/>
<keyword evidence="3" id="KW-0732">Signal</keyword>
<comment type="subcellular location">
    <subcellularLocation>
        <location evidence="1">Membrane</location>
        <topology evidence="1">Single-pass membrane protein</topology>
    </subcellularLocation>
</comment>
<protein>
    <recommendedName>
        <fullName evidence="7">WSC domain-containing protein</fullName>
    </recommendedName>
</protein>
<evidence type="ECO:0000256" key="6">
    <source>
        <dbReference type="ARBA" id="ARBA00023180"/>
    </source>
</evidence>
<accession>A0A4U0XQH1</accession>
<gene>
    <name evidence="8" type="ORF">B0A49_01427</name>
</gene>
<dbReference type="Gene3D" id="2.60.40.10">
    <property type="entry name" value="Immunoglobulins"/>
    <property type="match status" value="1"/>
</dbReference>
<dbReference type="Proteomes" id="UP000308768">
    <property type="component" value="Unassembled WGS sequence"/>
</dbReference>
<keyword evidence="6" id="KW-0325">Glycoprotein</keyword>
<keyword evidence="5" id="KW-0472">Membrane</keyword>
<dbReference type="GO" id="GO:0005886">
    <property type="term" value="C:plasma membrane"/>
    <property type="evidence" value="ECO:0007669"/>
    <property type="project" value="TreeGrafter"/>
</dbReference>
<comment type="caution">
    <text evidence="8">The sequence shown here is derived from an EMBL/GenBank/DDBJ whole genome shotgun (WGS) entry which is preliminary data.</text>
</comment>
<keyword evidence="9" id="KW-1185">Reference proteome</keyword>
<reference evidence="8 9" key="1">
    <citation type="submission" date="2017-03" db="EMBL/GenBank/DDBJ databases">
        <title>Genomes of endolithic fungi from Antarctica.</title>
        <authorList>
            <person name="Coleine C."/>
            <person name="Masonjones S."/>
            <person name="Stajich J.E."/>
        </authorList>
    </citation>
    <scope>NUCLEOTIDE SEQUENCE [LARGE SCALE GENOMIC DNA]</scope>
    <source>
        <strain evidence="8 9">CCFEE 5187</strain>
    </source>
</reference>
<dbReference type="Pfam" id="PF01822">
    <property type="entry name" value="WSC"/>
    <property type="match status" value="2"/>
</dbReference>
<evidence type="ECO:0000259" key="7">
    <source>
        <dbReference type="PROSITE" id="PS51212"/>
    </source>
</evidence>
<dbReference type="AlphaFoldDB" id="A0A4U0XQH1"/>
<dbReference type="PROSITE" id="PS51212">
    <property type="entry name" value="WSC"/>
    <property type="match status" value="2"/>
</dbReference>
<dbReference type="SMART" id="SM00321">
    <property type="entry name" value="WSC"/>
    <property type="match status" value="2"/>
</dbReference>
<keyword evidence="2" id="KW-0812">Transmembrane</keyword>
<evidence type="ECO:0000313" key="8">
    <source>
        <dbReference type="EMBL" id="TKA78656.1"/>
    </source>
</evidence>
<evidence type="ECO:0000256" key="3">
    <source>
        <dbReference type="ARBA" id="ARBA00022729"/>
    </source>
</evidence>
<dbReference type="PANTHER" id="PTHR24269">
    <property type="entry name" value="KREMEN PROTEIN"/>
    <property type="match status" value="1"/>
</dbReference>
<organism evidence="8 9">
    <name type="scientific">Cryomyces minteri</name>
    <dbReference type="NCBI Taxonomy" id="331657"/>
    <lineage>
        <taxon>Eukaryota</taxon>
        <taxon>Fungi</taxon>
        <taxon>Dikarya</taxon>
        <taxon>Ascomycota</taxon>
        <taxon>Pezizomycotina</taxon>
        <taxon>Dothideomycetes</taxon>
        <taxon>Dothideomycetes incertae sedis</taxon>
        <taxon>Cryomyces</taxon>
    </lineage>
</organism>
<feature type="domain" description="WSC" evidence="7">
    <location>
        <begin position="885"/>
        <end position="980"/>
    </location>
</feature>